<feature type="non-terminal residue" evidence="2">
    <location>
        <position position="1"/>
    </location>
</feature>
<organism evidence="2 3">
    <name type="scientific">Mesobacillus subterraneus</name>
    <dbReference type="NCBI Taxonomy" id="285983"/>
    <lineage>
        <taxon>Bacteria</taxon>
        <taxon>Bacillati</taxon>
        <taxon>Bacillota</taxon>
        <taxon>Bacilli</taxon>
        <taxon>Bacillales</taxon>
        <taxon>Bacillaceae</taxon>
        <taxon>Mesobacillus</taxon>
    </lineage>
</organism>
<dbReference type="EMBL" id="JXIQ01000181">
    <property type="protein sequence ID" value="KIY20845.1"/>
    <property type="molecule type" value="Genomic_DNA"/>
</dbReference>
<feature type="non-terminal residue" evidence="2">
    <location>
        <position position="91"/>
    </location>
</feature>
<evidence type="ECO:0000256" key="1">
    <source>
        <dbReference type="SAM" id="MobiDB-lite"/>
    </source>
</evidence>
<evidence type="ECO:0000313" key="2">
    <source>
        <dbReference type="EMBL" id="KIY20845.1"/>
    </source>
</evidence>
<proteinExistence type="predicted"/>
<keyword evidence="3" id="KW-1185">Reference proteome</keyword>
<comment type="caution">
    <text evidence="2">The sequence shown here is derived from an EMBL/GenBank/DDBJ whole genome shotgun (WGS) entry which is preliminary data.</text>
</comment>
<dbReference type="RefSeq" id="WP_044395982.1">
    <property type="nucleotide sequence ID" value="NZ_JXIQ01000181.1"/>
</dbReference>
<sequence>RQALPAKTPRPVAGGSSTSCASEADHCSRSLTSLGGPKPKSIADCPETQKLETPPEEALFASAGGVEVSEFLGGDTRQFEMRRRLFNSDKR</sequence>
<protein>
    <submittedName>
        <fullName evidence="2">Uncharacterized protein</fullName>
    </submittedName>
</protein>
<name>A0A0D6Z6D3_9BACI</name>
<evidence type="ECO:0000313" key="3">
    <source>
        <dbReference type="Proteomes" id="UP000032512"/>
    </source>
</evidence>
<gene>
    <name evidence="2" type="ORF">UB32_16995</name>
</gene>
<reference evidence="2 3" key="1">
    <citation type="submission" date="2015-01" db="EMBL/GenBank/DDBJ databases">
        <title>Draft genome sequences of the supercritical CO2 tolerant bacteria Bacillus subterraneus MITOT1 and Bacillus cereus MIT0214.</title>
        <authorList>
            <person name="Peet K.C."/>
            <person name="Thompson J.R."/>
        </authorList>
    </citation>
    <scope>NUCLEOTIDE SEQUENCE [LARGE SCALE GENOMIC DNA]</scope>
    <source>
        <strain evidence="2 3">MITOT1</strain>
    </source>
</reference>
<feature type="region of interest" description="Disordered" evidence="1">
    <location>
        <begin position="1"/>
        <end position="53"/>
    </location>
</feature>
<accession>A0A0D6Z6D3</accession>
<dbReference type="Proteomes" id="UP000032512">
    <property type="component" value="Unassembled WGS sequence"/>
</dbReference>
<dbReference type="AlphaFoldDB" id="A0A0D6Z6D3"/>